<dbReference type="GO" id="GO:0000255">
    <property type="term" value="P:allantoin metabolic process"/>
    <property type="evidence" value="ECO:0007669"/>
    <property type="project" value="InterPro"/>
</dbReference>
<keyword evidence="9" id="KW-1185">Reference proteome</keyword>
<keyword evidence="6" id="KW-0456">Lyase</keyword>
<dbReference type="InterPro" id="IPR036778">
    <property type="entry name" value="OHCU_decarboxylase_sf"/>
</dbReference>
<evidence type="ECO:0000256" key="5">
    <source>
        <dbReference type="ARBA" id="ARBA00022793"/>
    </source>
</evidence>
<proteinExistence type="predicted"/>
<dbReference type="InterPro" id="IPR017580">
    <property type="entry name" value="OHCU_decarboxylase-1"/>
</dbReference>
<keyword evidence="8" id="KW-0560">Oxidoreductase</keyword>
<evidence type="ECO:0000259" key="7">
    <source>
        <dbReference type="Pfam" id="PF09349"/>
    </source>
</evidence>
<dbReference type="PANTHER" id="PTHR43466">
    <property type="entry name" value="2-OXO-4-HYDROXY-4-CARBOXY-5-UREIDOIMIDAZOLINE DECARBOXYLASE-RELATED"/>
    <property type="match status" value="1"/>
</dbReference>
<comment type="caution">
    <text evidence="8">The sequence shown here is derived from an EMBL/GenBank/DDBJ whole genome shotgun (WGS) entry which is preliminary data.</text>
</comment>
<dbReference type="OrthoDB" id="9800909at2"/>
<evidence type="ECO:0000256" key="1">
    <source>
        <dbReference type="ARBA" id="ARBA00001163"/>
    </source>
</evidence>
<dbReference type="PANTHER" id="PTHR43466:SF1">
    <property type="entry name" value="2-OXO-4-HYDROXY-4-CARBOXY-5-UREIDOIMIDAZOLINE DECARBOXYLASE-RELATED"/>
    <property type="match status" value="1"/>
</dbReference>
<keyword evidence="5" id="KW-0210">Decarboxylase</keyword>
<organism evidence="8 9">
    <name type="scientific">Vibrio maritimus</name>
    <dbReference type="NCBI Taxonomy" id="990268"/>
    <lineage>
        <taxon>Bacteria</taxon>
        <taxon>Pseudomonadati</taxon>
        <taxon>Pseudomonadota</taxon>
        <taxon>Gammaproteobacteria</taxon>
        <taxon>Vibrionales</taxon>
        <taxon>Vibrionaceae</taxon>
        <taxon>Vibrio</taxon>
    </lineage>
</organism>
<comment type="catalytic activity">
    <reaction evidence="1">
        <text>5-hydroxy-2-oxo-4-ureido-2,5-dihydro-1H-imidazole-5-carboxylate + H(+) = (S)-allantoin + CO2</text>
        <dbReference type="Rhea" id="RHEA:26301"/>
        <dbReference type="ChEBI" id="CHEBI:15378"/>
        <dbReference type="ChEBI" id="CHEBI:15678"/>
        <dbReference type="ChEBI" id="CHEBI:16526"/>
        <dbReference type="ChEBI" id="CHEBI:58639"/>
        <dbReference type="EC" id="4.1.1.97"/>
    </reaction>
</comment>
<evidence type="ECO:0000256" key="2">
    <source>
        <dbReference type="ARBA" id="ARBA00004754"/>
    </source>
</evidence>
<dbReference type="GO" id="GO:0051997">
    <property type="term" value="F:2-oxo-4-hydroxy-4-carboxy-5-ureidoimidazoline decarboxylase activity"/>
    <property type="evidence" value="ECO:0007669"/>
    <property type="project" value="UniProtKB-EC"/>
</dbReference>
<dbReference type="Pfam" id="PF09349">
    <property type="entry name" value="OHCU_decarbox"/>
    <property type="match status" value="1"/>
</dbReference>
<dbReference type="GO" id="GO:0006144">
    <property type="term" value="P:purine nucleobase metabolic process"/>
    <property type="evidence" value="ECO:0007669"/>
    <property type="project" value="UniProtKB-KW"/>
</dbReference>
<dbReference type="GO" id="GO:0019628">
    <property type="term" value="P:urate catabolic process"/>
    <property type="evidence" value="ECO:0007669"/>
    <property type="project" value="UniProtKB-UniPathway"/>
</dbReference>
<reference evidence="8 9" key="2">
    <citation type="submission" date="2014-09" db="EMBL/GenBank/DDBJ databases">
        <authorList>
            <consortium name="NBRP consortium"/>
            <person name="Sawabe T."/>
            <person name="Meirelles P."/>
            <person name="Nakanishi M."/>
            <person name="Sayaka M."/>
            <person name="Hattori M."/>
            <person name="Ohkuma M."/>
        </authorList>
    </citation>
    <scope>NUCLEOTIDE SEQUENCE [LARGE SCALE GENOMIC DNA]</scope>
    <source>
        <strain evidence="8 9">JCM 19240</strain>
    </source>
</reference>
<name>A0A090T5N9_9VIBR</name>
<dbReference type="NCBIfam" id="TIGR03164">
    <property type="entry name" value="UHCUDC"/>
    <property type="match status" value="1"/>
</dbReference>
<evidence type="ECO:0000256" key="3">
    <source>
        <dbReference type="ARBA" id="ARBA00012257"/>
    </source>
</evidence>
<evidence type="ECO:0000313" key="8">
    <source>
        <dbReference type="EMBL" id="GAL35266.1"/>
    </source>
</evidence>
<gene>
    <name evidence="8" type="ORF">JCM19240_3636</name>
</gene>
<comment type="pathway">
    <text evidence="2">Purine metabolism; urate degradation; (S)-allantoin from urate: step 3/3.</text>
</comment>
<dbReference type="AlphaFoldDB" id="A0A090T5N9"/>
<evidence type="ECO:0000256" key="4">
    <source>
        <dbReference type="ARBA" id="ARBA00022631"/>
    </source>
</evidence>
<keyword evidence="4" id="KW-0659">Purine metabolism</keyword>
<reference evidence="8 9" key="1">
    <citation type="submission" date="2014-09" db="EMBL/GenBank/DDBJ databases">
        <title>Vibrio maritimus JCM 19240. (C210) whole genome shotgun sequence.</title>
        <authorList>
            <person name="Sawabe T."/>
            <person name="Meirelles P."/>
            <person name="Nakanishi M."/>
            <person name="Sayaka M."/>
            <person name="Hattori M."/>
            <person name="Ohkuma M."/>
        </authorList>
    </citation>
    <scope>NUCLEOTIDE SEQUENCE [LARGE SCALE GENOMIC DNA]</scope>
    <source>
        <strain evidence="8 9">JCM 19240</strain>
    </source>
</reference>
<protein>
    <recommendedName>
        <fullName evidence="3">2-oxo-4-hydroxy-4-carboxy-5-ureidoimidazoline decarboxylase</fullName>
        <ecNumber evidence="3">4.1.1.97</ecNumber>
    </recommendedName>
</protein>
<dbReference type="EC" id="4.1.1.97" evidence="3"/>
<feature type="domain" description="Oxo-4-hydroxy-4-carboxy-5-ureidoimidazoline decarboxylase" evidence="7">
    <location>
        <begin position="11"/>
        <end position="169"/>
    </location>
</feature>
<dbReference type="Gene3D" id="1.10.3330.10">
    <property type="entry name" value="Oxo-4-hydroxy-4-carboxy-5-ureidoimidazoline decarboxylase"/>
    <property type="match status" value="1"/>
</dbReference>
<dbReference type="SUPFAM" id="SSF158694">
    <property type="entry name" value="UraD-Like"/>
    <property type="match status" value="1"/>
</dbReference>
<accession>A0A090T5N9</accession>
<dbReference type="UniPathway" id="UPA00394">
    <property type="reaction ID" value="UER00652"/>
</dbReference>
<dbReference type="EMBL" id="BBMT01000006">
    <property type="protein sequence ID" value="GAL35266.1"/>
    <property type="molecule type" value="Genomic_DNA"/>
</dbReference>
<dbReference type="GO" id="GO:0016491">
    <property type="term" value="F:oxidoreductase activity"/>
    <property type="evidence" value="ECO:0007669"/>
    <property type="project" value="UniProtKB-KW"/>
</dbReference>
<dbReference type="Proteomes" id="UP000029224">
    <property type="component" value="Unassembled WGS sequence"/>
</dbReference>
<dbReference type="InterPro" id="IPR018020">
    <property type="entry name" value="OHCU_decarboxylase"/>
</dbReference>
<evidence type="ECO:0000256" key="6">
    <source>
        <dbReference type="ARBA" id="ARBA00023239"/>
    </source>
</evidence>
<evidence type="ECO:0000313" key="9">
    <source>
        <dbReference type="Proteomes" id="UP000029224"/>
    </source>
</evidence>
<sequence>MTQFKRCKPTEMVRDEFVSCFADIYEHSPWVAESVFDSGLDPDDDHIESLHLKMSMALLNAVESKQLDLINAHPDLAGRAAINGELTAASTAEQAGAGIDQCSEEEFAKFTTYNNSYKSRFNFPFIMAVKGANRYQILESFEMRLGNDSETEFVTALNEINKIALFRLRDM</sequence>